<dbReference type="OrthoDB" id="6593433at2759"/>
<dbReference type="AlphaFoldDB" id="A0A8C9RIS4"/>
<accession>A0A8C9RIS4</accession>
<reference evidence="1" key="3">
    <citation type="submission" date="2025-09" db="UniProtKB">
        <authorList>
            <consortium name="Ensembl"/>
        </authorList>
    </citation>
    <scope>IDENTIFICATION</scope>
</reference>
<dbReference type="InterPro" id="IPR013283">
    <property type="entry name" value="RLI1"/>
</dbReference>
<keyword evidence="2" id="KW-1185">Reference proteome</keyword>
<organism evidence="1 2">
    <name type="scientific">Scleropages formosus</name>
    <name type="common">Asian bonytongue</name>
    <name type="synonym">Osteoglossum formosum</name>
    <dbReference type="NCBI Taxonomy" id="113540"/>
    <lineage>
        <taxon>Eukaryota</taxon>
        <taxon>Metazoa</taxon>
        <taxon>Chordata</taxon>
        <taxon>Craniata</taxon>
        <taxon>Vertebrata</taxon>
        <taxon>Euteleostomi</taxon>
        <taxon>Actinopterygii</taxon>
        <taxon>Neopterygii</taxon>
        <taxon>Teleostei</taxon>
        <taxon>Osteoglossocephala</taxon>
        <taxon>Osteoglossomorpha</taxon>
        <taxon>Osteoglossiformes</taxon>
        <taxon>Osteoglossidae</taxon>
        <taxon>Scleropages</taxon>
    </lineage>
</organism>
<reference evidence="1 2" key="1">
    <citation type="submission" date="2019-04" db="EMBL/GenBank/DDBJ databases">
        <authorList>
            <consortium name="Wellcome Sanger Institute Data Sharing"/>
        </authorList>
    </citation>
    <scope>NUCLEOTIDE SEQUENCE [LARGE SCALE GENOMIC DNA]</scope>
</reference>
<protein>
    <submittedName>
        <fullName evidence="1">Uncharacterized protein</fullName>
    </submittedName>
</protein>
<reference evidence="1" key="2">
    <citation type="submission" date="2025-08" db="UniProtKB">
        <authorList>
            <consortium name="Ensembl"/>
        </authorList>
    </citation>
    <scope>IDENTIFICATION</scope>
</reference>
<dbReference type="Proteomes" id="UP000694397">
    <property type="component" value="Chromosome 3"/>
</dbReference>
<evidence type="ECO:0000313" key="1">
    <source>
        <dbReference type="Ensembl" id="ENSSFOP00015019931.2"/>
    </source>
</evidence>
<sequence>ILNVSCKPEKISPKSHVFSHRGDGIAHRFSGSLQVQNLSGGELQQVPPALCPGKSADRHQMNCNEIHLCDTDTHCVCVFVSDRFIFHAKTTAFIVTHDFITAAYMVDIVFDGIPSKSMTRLLAGMNKFLPYFENTFRRDPNNFSHSLFTLHSGDFFFFLYKQDVEQKSGNYYFLADISQMRFCASRDVLFTQTASPVGTTFFLKRRSITMLSASY</sequence>
<name>A0A8C9RIS4_SCLFO</name>
<dbReference type="PANTHER" id="PTHR19248">
    <property type="entry name" value="ATP-BINDING TRANSPORT PROTEIN-RELATED"/>
    <property type="match status" value="1"/>
</dbReference>
<dbReference type="Ensembl" id="ENSSFOT00015020157.2">
    <property type="protein sequence ID" value="ENSSFOP00015019931.2"/>
    <property type="gene ID" value="ENSSFOG00015010076.2"/>
</dbReference>
<proteinExistence type="predicted"/>
<dbReference type="GeneTree" id="ENSGT00390000015089"/>
<evidence type="ECO:0000313" key="2">
    <source>
        <dbReference type="Proteomes" id="UP000694397"/>
    </source>
</evidence>